<evidence type="ECO:0000256" key="1">
    <source>
        <dbReference type="ARBA" id="ARBA00010751"/>
    </source>
</evidence>
<dbReference type="Gene3D" id="3.30.110.70">
    <property type="entry name" value="Hypothetical protein apc22750. Chain B"/>
    <property type="match status" value="1"/>
</dbReference>
<dbReference type="eggNOG" id="COG0393">
    <property type="taxonomic scope" value="Bacteria"/>
</dbReference>
<protein>
    <submittedName>
        <fullName evidence="3">Uncharacterized protein</fullName>
    </submittedName>
</protein>
<gene>
    <name evidence="3" type="ordered locus">Ctha_1419</name>
</gene>
<reference evidence="3 4" key="1">
    <citation type="submission" date="2008-06" db="EMBL/GenBank/DDBJ databases">
        <title>Complete sequence of Chloroherpeton thalassium ATCC 35110.</title>
        <authorList>
            <consortium name="US DOE Joint Genome Institute"/>
            <person name="Lucas S."/>
            <person name="Copeland A."/>
            <person name="Lapidus A."/>
            <person name="Glavina del Rio T."/>
            <person name="Dalin E."/>
            <person name="Tice H."/>
            <person name="Bruce D."/>
            <person name="Goodwin L."/>
            <person name="Pitluck S."/>
            <person name="Schmutz J."/>
            <person name="Larimer F."/>
            <person name="Land M."/>
            <person name="Hauser L."/>
            <person name="Kyrpides N."/>
            <person name="Mikhailova N."/>
            <person name="Liu Z."/>
            <person name="Li T."/>
            <person name="Zhao F."/>
            <person name="Overmann J."/>
            <person name="Bryant D.A."/>
            <person name="Richardson P."/>
        </authorList>
    </citation>
    <scope>NUCLEOTIDE SEQUENCE [LARGE SCALE GENOMIC DNA]</scope>
    <source>
        <strain evidence="4">ATCC 35110 / GB-78</strain>
    </source>
</reference>
<dbReference type="OrthoDB" id="9796448at2"/>
<evidence type="ECO:0000313" key="3">
    <source>
        <dbReference type="EMBL" id="ACF13882.1"/>
    </source>
</evidence>
<dbReference type="InterPro" id="IPR002765">
    <property type="entry name" value="UPF0145_YbjQ-like"/>
</dbReference>
<accession>B3QRS9</accession>
<dbReference type="InterPro" id="IPR035439">
    <property type="entry name" value="UPF0145_dom_sf"/>
</dbReference>
<evidence type="ECO:0000313" key="4">
    <source>
        <dbReference type="Proteomes" id="UP000001208"/>
    </source>
</evidence>
<dbReference type="HOGENOM" id="CLU_755857_0_0_10"/>
<evidence type="ECO:0000256" key="2">
    <source>
        <dbReference type="SAM" id="Coils"/>
    </source>
</evidence>
<dbReference type="RefSeq" id="WP_012499966.1">
    <property type="nucleotide sequence ID" value="NC_011026.1"/>
</dbReference>
<dbReference type="SUPFAM" id="SSF117782">
    <property type="entry name" value="YbjQ-like"/>
    <property type="match status" value="1"/>
</dbReference>
<dbReference type="KEGG" id="cts:Ctha_1419"/>
<keyword evidence="4" id="KW-1185">Reference proteome</keyword>
<dbReference type="AlphaFoldDB" id="B3QRS9"/>
<proteinExistence type="inferred from homology"/>
<sequence>MIVTTADLKDDYDVIGPVYFQLSNKGFFSSKYSQLEEYYEYELLKYKEQGQIDKKRQVDWSRFGYAFVFGTLEVSPGHGLFDRAFFISVEELKKRAQLLGADAIIGMRQDIDIDSQGFQFFYLQMYGTAVKLKPKTTEIATTVNDELSEFKEAIEKKRKFEEAAQIIYEGLTSVEQLVQVLDNKIEQDREFYEYLVLYPKFNESEEFLRIVKEHESGYADRKKQREEMARQKAAEEAAQKIEEAKRKEREDFLKRVEEGKNTLAKLEQILQEITTTIEQARLEEEAQMRKRFGKDLSEALVLYRKAQINSEDAERMSLKALDVFKQAIDDNLEFDRSLLKQAERLAVDARKNYTLAKDKLSDLRKS</sequence>
<organism evidence="3 4">
    <name type="scientific">Chloroherpeton thalassium (strain ATCC 35110 / GB-78)</name>
    <dbReference type="NCBI Taxonomy" id="517418"/>
    <lineage>
        <taxon>Bacteria</taxon>
        <taxon>Pseudomonadati</taxon>
        <taxon>Chlorobiota</taxon>
        <taxon>Chlorobiia</taxon>
        <taxon>Chlorobiales</taxon>
        <taxon>Chloroherpetonaceae</taxon>
        <taxon>Chloroherpeton</taxon>
    </lineage>
</organism>
<dbReference type="EMBL" id="CP001100">
    <property type="protein sequence ID" value="ACF13882.1"/>
    <property type="molecule type" value="Genomic_DNA"/>
</dbReference>
<dbReference type="Pfam" id="PF01906">
    <property type="entry name" value="YbjQ_1"/>
    <property type="match status" value="1"/>
</dbReference>
<comment type="similarity">
    <text evidence="1">Belongs to the UPF0145 family.</text>
</comment>
<keyword evidence="2" id="KW-0175">Coiled coil</keyword>
<name>B3QRS9_CHLT3</name>
<feature type="coiled-coil region" evidence="2">
    <location>
        <begin position="223"/>
        <end position="283"/>
    </location>
</feature>
<dbReference type="Proteomes" id="UP000001208">
    <property type="component" value="Chromosome"/>
</dbReference>